<dbReference type="InterPro" id="IPR013783">
    <property type="entry name" value="Ig-like_fold"/>
</dbReference>
<dbReference type="PROSITE" id="PS50835">
    <property type="entry name" value="IG_LIKE"/>
    <property type="match status" value="1"/>
</dbReference>
<dbReference type="InterPro" id="IPR013098">
    <property type="entry name" value="Ig_I-set"/>
</dbReference>
<dbReference type="InterPro" id="IPR008271">
    <property type="entry name" value="Ser/Thr_kinase_AS"/>
</dbReference>
<evidence type="ECO:0000313" key="12">
    <source>
        <dbReference type="Proteomes" id="UP000472265"/>
    </source>
</evidence>
<keyword evidence="3 7" id="KW-0547">Nucleotide-binding</keyword>
<evidence type="ECO:0000256" key="2">
    <source>
        <dbReference type="ARBA" id="ARBA00022737"/>
    </source>
</evidence>
<feature type="binding site" evidence="7">
    <location>
        <position position="297"/>
    </location>
    <ligand>
        <name>ATP</name>
        <dbReference type="ChEBI" id="CHEBI:30616"/>
    </ligand>
</feature>
<evidence type="ECO:0000313" key="11">
    <source>
        <dbReference type="Ensembl" id="ENSSAUP00010012840.1"/>
    </source>
</evidence>
<sequence length="542" mass="60680">MLLLRSAERPCCRGDSWSCQSDVTGLILGFCVSGEARIKKPTTKTPPKQALPPQILQFPEDMKILAGEKVEILCKFSGAPPISCTWLKFRKPIQEGSSDISIESCDSSSKLTISSGQQEHCGCYTIELRNSYGLRQAALNLTIVDKPDPPAKVPAASDIRRASLTLSWYGPTYDGGSAVQSYNLEIWDSVEPQWKHLVSCNSTSYNVQNLLPERQYKFRVRAENIYGVGEPSAESEPVTVGLVDDDSEKEPDYRDVTIRTDVKVKELYDVEERLGTGKFGQVFKLVEKATKKVWAGKFIKAYSAKEKENVRQEIGIMNSLHHPKLVQCIDAFEGKSDIVMVLEMISGGELFERIIDEDFELTEREVIKYMLQIIDGVNFIHKQGIVHLDLKPENIMCVNKMGSKIKLIDFGLARRLESAGTLKVLFGTPEFVAPEVINYEAISYPTDMWSIGVICYILLSGLSPFMGDNDNETLSNVTSATWDFEDEAFDEISDTAKDFITNLLKKDMKARLTCAQCFEHTWLKSGKTAPIKACEKLVMPVL</sequence>
<dbReference type="Proteomes" id="UP000472265">
    <property type="component" value="Chromosome 9"/>
</dbReference>
<keyword evidence="6" id="KW-0393">Immunoglobulin domain</keyword>
<dbReference type="GO" id="GO:0055013">
    <property type="term" value="P:cardiac muscle cell development"/>
    <property type="evidence" value="ECO:0007669"/>
    <property type="project" value="UniProtKB-ARBA"/>
</dbReference>
<evidence type="ECO:0000256" key="4">
    <source>
        <dbReference type="ARBA" id="ARBA00022840"/>
    </source>
</evidence>
<dbReference type="InterPro" id="IPR000719">
    <property type="entry name" value="Prot_kinase_dom"/>
</dbReference>
<protein>
    <submittedName>
        <fullName evidence="11">Myosin light chain kinase</fullName>
    </submittedName>
</protein>
<organism evidence="11 12">
    <name type="scientific">Sparus aurata</name>
    <name type="common">Gilthead sea bream</name>
    <dbReference type="NCBI Taxonomy" id="8175"/>
    <lineage>
        <taxon>Eukaryota</taxon>
        <taxon>Metazoa</taxon>
        <taxon>Chordata</taxon>
        <taxon>Craniata</taxon>
        <taxon>Vertebrata</taxon>
        <taxon>Euteleostomi</taxon>
        <taxon>Actinopterygii</taxon>
        <taxon>Neopterygii</taxon>
        <taxon>Teleostei</taxon>
        <taxon>Neoteleostei</taxon>
        <taxon>Acanthomorphata</taxon>
        <taxon>Eupercaria</taxon>
        <taxon>Spariformes</taxon>
        <taxon>Sparidae</taxon>
        <taxon>Sparus</taxon>
    </lineage>
</organism>
<dbReference type="SUPFAM" id="SSF56112">
    <property type="entry name" value="Protein kinase-like (PK-like)"/>
    <property type="match status" value="1"/>
</dbReference>
<dbReference type="GO" id="GO:0005516">
    <property type="term" value="F:calmodulin binding"/>
    <property type="evidence" value="ECO:0007669"/>
    <property type="project" value="UniProtKB-KW"/>
</dbReference>
<evidence type="ECO:0000259" key="8">
    <source>
        <dbReference type="PROSITE" id="PS50011"/>
    </source>
</evidence>
<dbReference type="FunFam" id="2.60.40.10:FF:001127">
    <property type="entry name" value="Myosin, light chain kinase a"/>
    <property type="match status" value="1"/>
</dbReference>
<reference evidence="11" key="3">
    <citation type="submission" date="2025-09" db="UniProtKB">
        <authorList>
            <consortium name="Ensembl"/>
        </authorList>
    </citation>
    <scope>IDENTIFICATION</scope>
</reference>
<dbReference type="PANTHER" id="PTHR47633">
    <property type="entry name" value="IMMUNOGLOBULIN"/>
    <property type="match status" value="1"/>
</dbReference>
<dbReference type="Gene3D" id="2.60.40.10">
    <property type="entry name" value="Immunoglobulins"/>
    <property type="match status" value="2"/>
</dbReference>
<dbReference type="SMART" id="SM00060">
    <property type="entry name" value="FN3"/>
    <property type="match status" value="1"/>
</dbReference>
<feature type="domain" description="Protein kinase" evidence="8">
    <location>
        <begin position="268"/>
        <end position="523"/>
    </location>
</feature>
<dbReference type="InterPro" id="IPR007110">
    <property type="entry name" value="Ig-like_dom"/>
</dbReference>
<keyword evidence="5" id="KW-0112">Calmodulin-binding</keyword>
<comment type="similarity">
    <text evidence="1">Belongs to the protein kinase superfamily. CAMK Ser/Thr protein kinase family.</text>
</comment>
<dbReference type="PROSITE" id="PS00107">
    <property type="entry name" value="PROTEIN_KINASE_ATP"/>
    <property type="match status" value="1"/>
</dbReference>
<dbReference type="Pfam" id="PF07679">
    <property type="entry name" value="I-set"/>
    <property type="match status" value="1"/>
</dbReference>
<dbReference type="SUPFAM" id="SSF48726">
    <property type="entry name" value="Immunoglobulin"/>
    <property type="match status" value="1"/>
</dbReference>
<evidence type="ECO:0000256" key="5">
    <source>
        <dbReference type="ARBA" id="ARBA00022860"/>
    </source>
</evidence>
<dbReference type="InterPro" id="IPR036116">
    <property type="entry name" value="FN3_sf"/>
</dbReference>
<dbReference type="FunFam" id="1.10.510.10:FF:000175">
    <property type="entry name" value="Myosin light chain kinase, smooth muscle"/>
    <property type="match status" value="1"/>
</dbReference>
<evidence type="ECO:0000256" key="6">
    <source>
        <dbReference type="ARBA" id="ARBA00023319"/>
    </source>
</evidence>
<dbReference type="GO" id="GO:0004672">
    <property type="term" value="F:protein kinase activity"/>
    <property type="evidence" value="ECO:0007669"/>
    <property type="project" value="InterPro"/>
</dbReference>
<evidence type="ECO:0000259" key="10">
    <source>
        <dbReference type="PROSITE" id="PS50853"/>
    </source>
</evidence>
<dbReference type="Pfam" id="PF00041">
    <property type="entry name" value="fn3"/>
    <property type="match status" value="1"/>
</dbReference>
<dbReference type="Ensembl" id="ENSSAUT00010013649.1">
    <property type="protein sequence ID" value="ENSSAUP00010012840.1"/>
    <property type="gene ID" value="ENSSAUG00010006112.1"/>
</dbReference>
<reference evidence="11" key="2">
    <citation type="submission" date="2025-08" db="UniProtKB">
        <authorList>
            <consortium name="Ensembl"/>
        </authorList>
    </citation>
    <scope>IDENTIFICATION</scope>
</reference>
<reference evidence="11" key="1">
    <citation type="submission" date="2021-04" db="EMBL/GenBank/DDBJ databases">
        <authorList>
            <consortium name="Wellcome Sanger Institute Data Sharing"/>
        </authorList>
    </citation>
    <scope>NUCLEOTIDE SEQUENCE [LARGE SCALE GENOMIC DNA]</scope>
</reference>
<dbReference type="PROSITE" id="PS00108">
    <property type="entry name" value="PROTEIN_KINASE_ST"/>
    <property type="match status" value="1"/>
</dbReference>
<feature type="domain" description="Fibronectin type-III" evidence="10">
    <location>
        <begin position="149"/>
        <end position="243"/>
    </location>
</feature>
<keyword evidence="2" id="KW-0677">Repeat</keyword>
<dbReference type="PANTHER" id="PTHR47633:SF1">
    <property type="entry name" value="MYOSIN LIGHT CHAIN KINASE, SMOOTH MUSCLE"/>
    <property type="match status" value="1"/>
</dbReference>
<dbReference type="FunFam" id="2.60.40.10:FF:000107">
    <property type="entry name" value="Myosin, light chain kinase a"/>
    <property type="match status" value="1"/>
</dbReference>
<dbReference type="InterPro" id="IPR036179">
    <property type="entry name" value="Ig-like_dom_sf"/>
</dbReference>
<dbReference type="GO" id="GO:0003007">
    <property type="term" value="P:heart morphogenesis"/>
    <property type="evidence" value="ECO:0007669"/>
    <property type="project" value="UniProtKB-ARBA"/>
</dbReference>
<dbReference type="PRINTS" id="PR00014">
    <property type="entry name" value="FNTYPEIII"/>
</dbReference>
<evidence type="ECO:0000259" key="9">
    <source>
        <dbReference type="PROSITE" id="PS50835"/>
    </source>
</evidence>
<dbReference type="SMART" id="SM00220">
    <property type="entry name" value="S_TKc"/>
    <property type="match status" value="1"/>
</dbReference>
<dbReference type="InterPro" id="IPR017441">
    <property type="entry name" value="Protein_kinase_ATP_BS"/>
</dbReference>
<dbReference type="InterPro" id="IPR011009">
    <property type="entry name" value="Kinase-like_dom_sf"/>
</dbReference>
<feature type="domain" description="Ig-like" evidence="9">
    <location>
        <begin position="53"/>
        <end position="142"/>
    </location>
</feature>
<evidence type="ECO:0000256" key="3">
    <source>
        <dbReference type="ARBA" id="ARBA00022741"/>
    </source>
</evidence>
<keyword evidence="12" id="KW-1185">Reference proteome</keyword>
<dbReference type="PROSITE" id="PS50011">
    <property type="entry name" value="PROTEIN_KINASE_DOM"/>
    <property type="match status" value="1"/>
</dbReference>
<keyword evidence="4 7" id="KW-0067">ATP-binding</keyword>
<accession>A0A671UFW8</accession>
<dbReference type="InterPro" id="IPR003599">
    <property type="entry name" value="Ig_sub"/>
</dbReference>
<dbReference type="FunFam" id="3.30.200.20:FF:000198">
    <property type="entry name" value="Myosin light chain kinase, smooth muscle"/>
    <property type="match status" value="1"/>
</dbReference>
<name>A0A671UFW8_SPAAU</name>
<dbReference type="GeneTree" id="ENSGT00940000157879"/>
<dbReference type="Gene3D" id="1.10.510.10">
    <property type="entry name" value="Transferase(Phosphotransferase) domain 1"/>
    <property type="match status" value="1"/>
</dbReference>
<dbReference type="Pfam" id="PF00069">
    <property type="entry name" value="Pkinase"/>
    <property type="match status" value="1"/>
</dbReference>
<dbReference type="Gene3D" id="3.30.200.20">
    <property type="entry name" value="Phosphorylase Kinase, domain 1"/>
    <property type="match status" value="1"/>
</dbReference>
<dbReference type="SUPFAM" id="SSF49265">
    <property type="entry name" value="Fibronectin type III"/>
    <property type="match status" value="1"/>
</dbReference>
<gene>
    <name evidence="11" type="primary">MYLK</name>
    <name evidence="11" type="synonym">mylka</name>
</gene>
<dbReference type="InterPro" id="IPR003961">
    <property type="entry name" value="FN3_dom"/>
</dbReference>
<dbReference type="CDD" id="cd00063">
    <property type="entry name" value="FN3"/>
    <property type="match status" value="1"/>
</dbReference>
<dbReference type="SMART" id="SM00409">
    <property type="entry name" value="IG"/>
    <property type="match status" value="1"/>
</dbReference>
<evidence type="ECO:0000256" key="7">
    <source>
        <dbReference type="PROSITE-ProRule" id="PRU10141"/>
    </source>
</evidence>
<proteinExistence type="inferred from homology"/>
<dbReference type="PROSITE" id="PS50853">
    <property type="entry name" value="FN3"/>
    <property type="match status" value="1"/>
</dbReference>
<evidence type="ECO:0000256" key="1">
    <source>
        <dbReference type="ARBA" id="ARBA00006692"/>
    </source>
</evidence>
<dbReference type="GO" id="GO:0005524">
    <property type="term" value="F:ATP binding"/>
    <property type="evidence" value="ECO:0007669"/>
    <property type="project" value="UniProtKB-UniRule"/>
</dbReference>
<dbReference type="AlphaFoldDB" id="A0A671UFW8"/>